<feature type="region of interest" description="Disordered" evidence="1">
    <location>
        <begin position="121"/>
        <end position="165"/>
    </location>
</feature>
<accession>A0A261FHX9</accession>
<feature type="compositionally biased region" description="Low complexity" evidence="1">
    <location>
        <begin position="260"/>
        <end position="275"/>
    </location>
</feature>
<reference evidence="3 4" key="1">
    <citation type="journal article" date="2017" name="BMC Genomics">
        <title>Comparative genomic and phylogenomic analyses of the Bifidobacteriaceae family.</title>
        <authorList>
            <person name="Lugli G.A."/>
            <person name="Milani C."/>
            <person name="Turroni F."/>
            <person name="Duranti S."/>
            <person name="Mancabelli L."/>
            <person name="Mangifesta M."/>
            <person name="Ferrario C."/>
            <person name="Modesto M."/>
            <person name="Mattarelli P."/>
            <person name="Jiri K."/>
            <person name="van Sinderen D."/>
            <person name="Ventura M."/>
        </authorList>
    </citation>
    <scope>NUCLEOTIDE SEQUENCE [LARGE SCALE GENOMIC DNA]</scope>
    <source>
        <strain evidence="3 4">DSM 100201</strain>
    </source>
</reference>
<feature type="region of interest" description="Disordered" evidence="1">
    <location>
        <begin position="349"/>
        <end position="410"/>
    </location>
</feature>
<comment type="caution">
    <text evidence="3">The sequence shown here is derived from an EMBL/GenBank/DDBJ whole genome shotgun (WGS) entry which is preliminary data.</text>
</comment>
<dbReference type="EMBL" id="MWWV01000003">
    <property type="protein sequence ID" value="OZG58771.1"/>
    <property type="molecule type" value="Genomic_DNA"/>
</dbReference>
<evidence type="ECO:0000313" key="4">
    <source>
        <dbReference type="Proteomes" id="UP000216444"/>
    </source>
</evidence>
<gene>
    <name evidence="3" type="ORF">BTIS_0492</name>
</gene>
<feature type="compositionally biased region" description="Basic and acidic residues" evidence="1">
    <location>
        <begin position="229"/>
        <end position="246"/>
    </location>
</feature>
<dbReference type="Proteomes" id="UP000216444">
    <property type="component" value="Unassembled WGS sequence"/>
</dbReference>
<feature type="compositionally biased region" description="Basic residues" evidence="1">
    <location>
        <begin position="122"/>
        <end position="133"/>
    </location>
</feature>
<protein>
    <submittedName>
        <fullName evidence="3">Uncharacterized protein</fullName>
    </submittedName>
</protein>
<keyword evidence="2" id="KW-0812">Transmembrane</keyword>
<name>A0A261FHX9_9BIFI</name>
<keyword evidence="4" id="KW-1185">Reference proteome</keyword>
<evidence type="ECO:0000313" key="3">
    <source>
        <dbReference type="EMBL" id="OZG58771.1"/>
    </source>
</evidence>
<proteinExistence type="predicted"/>
<keyword evidence="2" id="KW-0472">Membrane</keyword>
<organism evidence="3 4">
    <name type="scientific">Bifidobacterium tissieri</name>
    <dbReference type="NCBI Taxonomy" id="1630162"/>
    <lineage>
        <taxon>Bacteria</taxon>
        <taxon>Bacillati</taxon>
        <taxon>Actinomycetota</taxon>
        <taxon>Actinomycetes</taxon>
        <taxon>Bifidobacteriales</taxon>
        <taxon>Bifidobacteriaceae</taxon>
        <taxon>Bifidobacterium</taxon>
    </lineage>
</organism>
<dbReference type="AlphaFoldDB" id="A0A261FHX9"/>
<sequence>MEHRPDRYSASLHIIDMDDGMHFGDRAPTTAGKGTAMQSGAQATKLDDKRIEHVRALRRAAIRRRRLLVGSLFAVAVVVFVLALLLHFSPLFALIPIALDGVVLALGVRASKQAREWEHKVAAAKRRASKRRPTASAGSTQRSRGRNAVQTVAEPEAQTATDAMSAQDIQAALERAKAEKLAALKARELERRAREAAARAQASAVMPEDEEPADSALSTPATITPRSQRHQDTGEAPKAVRQDARGPRHPGAAVADGIVPSAQQASAKSTASPSAIQHAVNQPHKPVVKEKPASEPEDFTNELERVSPSHALDAFELAANQDLISFSLGAPRHGKPVKAVEPQSLEIKSTKQVAHAEPVKPAQKPVQKASTTVADAQRAQDKAELHTSAQKAVSEADATPVTDSVSTSKDDAVSKLVNGKKIEEAAARRAERKAAVAAHAPVAAPAKTEESLGVNVDAVLARRRG</sequence>
<feature type="region of interest" description="Disordered" evidence="1">
    <location>
        <begin position="198"/>
        <end position="298"/>
    </location>
</feature>
<evidence type="ECO:0000256" key="1">
    <source>
        <dbReference type="SAM" id="MobiDB-lite"/>
    </source>
</evidence>
<keyword evidence="2" id="KW-1133">Transmembrane helix</keyword>
<evidence type="ECO:0000256" key="2">
    <source>
        <dbReference type="SAM" id="Phobius"/>
    </source>
</evidence>
<feature type="transmembrane region" description="Helical" evidence="2">
    <location>
        <begin position="67"/>
        <end position="85"/>
    </location>
</feature>
<feature type="compositionally biased region" description="Polar residues" evidence="1">
    <location>
        <begin position="216"/>
        <end position="226"/>
    </location>
</feature>